<evidence type="ECO:0000256" key="3">
    <source>
        <dbReference type="ARBA" id="ARBA00022643"/>
    </source>
</evidence>
<dbReference type="FunFam" id="3.40.50.1950:FF:000001">
    <property type="entry name" value="Flavin prenyltransferase UbiX"/>
    <property type="match status" value="1"/>
</dbReference>
<feature type="binding site" evidence="7">
    <location>
        <position position="36"/>
    </location>
    <ligand>
        <name>FMN</name>
        <dbReference type="ChEBI" id="CHEBI:58210"/>
    </ligand>
</feature>
<keyword evidence="4 7" id="KW-0808">Transferase</keyword>
<dbReference type="EMBL" id="JPMV01000020">
    <property type="protein sequence ID" value="KGI81260.1"/>
    <property type="molecule type" value="Genomic_DNA"/>
</dbReference>
<sequence length="201" mass="21730">MHPVIVGITGASGVVYGVRALDALNELGVETHLVLTRHARATLRQETELSPAQVKEKASVVHGEHDLGASIASGSFPTRGMLVMPCSIRTLSGIANSFDDNLLIRAADVQLKERRPLVLTVRETPLHAGHLRLMSEVTSTGGVVMPPVPAFYQRPYTLEDVVDHTVARCLDLIGLRSPNAARWTGERSEFSTDPSLEFSAS</sequence>
<evidence type="ECO:0000313" key="12">
    <source>
        <dbReference type="Proteomes" id="UP000215043"/>
    </source>
</evidence>
<evidence type="ECO:0000313" key="9">
    <source>
        <dbReference type="EMBL" id="ASU78917.1"/>
    </source>
</evidence>
<keyword evidence="1 7" id="KW-0637">Prenyltransferase</keyword>
<dbReference type="AlphaFoldDB" id="A0A099D794"/>
<dbReference type="Pfam" id="PF02441">
    <property type="entry name" value="Flavoprotein"/>
    <property type="match status" value="1"/>
</dbReference>
<comment type="catalytic activity">
    <reaction evidence="5 7">
        <text>dimethylallyl phosphate + FMNH2 = prenylated FMNH2 + phosphate</text>
        <dbReference type="Rhea" id="RHEA:37743"/>
        <dbReference type="ChEBI" id="CHEBI:43474"/>
        <dbReference type="ChEBI" id="CHEBI:57618"/>
        <dbReference type="ChEBI" id="CHEBI:87467"/>
        <dbReference type="ChEBI" id="CHEBI:88052"/>
        <dbReference type="EC" id="2.5.1.129"/>
    </reaction>
</comment>
<dbReference type="PANTHER" id="PTHR43374:SF1">
    <property type="entry name" value="FLAVIN PRENYLTRANSFERASE PAD1, MITOCHONDRIAL"/>
    <property type="match status" value="1"/>
</dbReference>
<dbReference type="InterPro" id="IPR003382">
    <property type="entry name" value="Flavoprotein"/>
</dbReference>
<dbReference type="HAMAP" id="MF_01984">
    <property type="entry name" value="ubiX_pad"/>
    <property type="match status" value="1"/>
</dbReference>
<dbReference type="Proteomes" id="UP000215043">
    <property type="component" value="Chromosome"/>
</dbReference>
<dbReference type="Proteomes" id="UP000029737">
    <property type="component" value="Unassembled WGS sequence"/>
</dbReference>
<gene>
    <name evidence="7" type="primary">ubiX</name>
    <name evidence="9" type="ORF">CDG81_12195</name>
    <name evidence="10" type="ORF">IL38_12270</name>
</gene>
<dbReference type="Gene3D" id="3.40.50.1950">
    <property type="entry name" value="Flavin prenyltransferase-like"/>
    <property type="match status" value="1"/>
</dbReference>
<dbReference type="GO" id="GO:0016831">
    <property type="term" value="F:carboxy-lyase activity"/>
    <property type="evidence" value="ECO:0007669"/>
    <property type="project" value="TreeGrafter"/>
</dbReference>
<reference evidence="9 12" key="2">
    <citation type="submission" date="2017-08" db="EMBL/GenBank/DDBJ databases">
        <title>The complete genome sequence of moderately halophilic actinomycete Actinopolyspora erythraea YIM 90600, the producer of novel erythromycin, novel actinopolysporins A-C and tubercidin.</title>
        <authorList>
            <person name="Yin M."/>
            <person name="Tang S."/>
        </authorList>
    </citation>
    <scope>NUCLEOTIDE SEQUENCE [LARGE SCALE GENOMIC DNA]</scope>
    <source>
        <strain evidence="9 12">YIM 90600</strain>
    </source>
</reference>
<dbReference type="SUPFAM" id="SSF52507">
    <property type="entry name" value="Homo-oligomeric flavin-containing Cys decarboxylases, HFCD"/>
    <property type="match status" value="1"/>
</dbReference>
<evidence type="ECO:0000256" key="6">
    <source>
        <dbReference type="ARBA" id="ARBA00060793"/>
    </source>
</evidence>
<dbReference type="RefSeq" id="WP_043573476.1">
    <property type="nucleotide sequence ID" value="NZ_CP022752.1"/>
</dbReference>
<reference evidence="10 11" key="1">
    <citation type="journal article" date="2014" name="PLoS ONE">
        <title>Identification and Characterization of a New Erythromycin Biosynthetic Gene Cluster in Actinopolyspora erythraea YIM90600, a Novel Erythronolide-Producing Halophilic Actinomycete Isolated from Salt Field.</title>
        <authorList>
            <person name="Chen D."/>
            <person name="Feng J."/>
            <person name="Huang L."/>
            <person name="Zhang Q."/>
            <person name="Wu J."/>
            <person name="Zhu X."/>
            <person name="Duan Y."/>
            <person name="Xu Z."/>
        </authorList>
    </citation>
    <scope>NUCLEOTIDE SEQUENCE [LARGE SCALE GENOMIC DNA]</scope>
    <source>
        <strain evidence="10 11">YIM90600</strain>
    </source>
</reference>
<dbReference type="InterPro" id="IPR036551">
    <property type="entry name" value="Flavin_trans-like"/>
</dbReference>
<keyword evidence="11" id="KW-1185">Reference proteome</keyword>
<dbReference type="EC" id="2.5.1.129" evidence="7"/>
<evidence type="ECO:0000259" key="8">
    <source>
        <dbReference type="Pfam" id="PF02441"/>
    </source>
</evidence>
<dbReference type="GO" id="GO:0106141">
    <property type="term" value="F:flavin prenyltransferase activity"/>
    <property type="evidence" value="ECO:0007669"/>
    <property type="project" value="UniProtKB-EC"/>
</dbReference>
<dbReference type="KEGG" id="aey:CDG81_12195"/>
<dbReference type="InterPro" id="IPR004507">
    <property type="entry name" value="UbiX-like"/>
</dbReference>
<dbReference type="HOGENOM" id="CLU_074522_0_1_11"/>
<dbReference type="OrthoDB" id="9781577at2"/>
<feature type="binding site" evidence="7">
    <location>
        <position position="122"/>
    </location>
    <ligand>
        <name>FMN</name>
        <dbReference type="ChEBI" id="CHEBI:58210"/>
    </ligand>
</feature>
<keyword evidence="9" id="KW-0456">Lyase</keyword>
<accession>A0A099D794</accession>
<evidence type="ECO:0000256" key="5">
    <source>
        <dbReference type="ARBA" id="ARBA00050612"/>
    </source>
</evidence>
<evidence type="ECO:0000256" key="4">
    <source>
        <dbReference type="ARBA" id="ARBA00022679"/>
    </source>
</evidence>
<dbReference type="EMBL" id="CP022752">
    <property type="protein sequence ID" value="ASU78917.1"/>
    <property type="molecule type" value="Genomic_DNA"/>
</dbReference>
<feature type="domain" description="Flavoprotein" evidence="8">
    <location>
        <begin position="4"/>
        <end position="171"/>
    </location>
</feature>
<evidence type="ECO:0000313" key="11">
    <source>
        <dbReference type="Proteomes" id="UP000029737"/>
    </source>
</evidence>
<organism evidence="9 12">
    <name type="scientific">Actinopolyspora erythraea</name>
    <dbReference type="NCBI Taxonomy" id="414996"/>
    <lineage>
        <taxon>Bacteria</taxon>
        <taxon>Bacillati</taxon>
        <taxon>Actinomycetota</taxon>
        <taxon>Actinomycetes</taxon>
        <taxon>Actinopolysporales</taxon>
        <taxon>Actinopolysporaceae</taxon>
        <taxon>Actinopolyspora</taxon>
    </lineage>
</organism>
<keyword evidence="2 7" id="KW-0285">Flavoprotein</keyword>
<comment type="similarity">
    <text evidence="6 7">Belongs to the UbiX/PAD1 family.</text>
</comment>
<comment type="function">
    <text evidence="7">Flavin prenyltransferase that catalyzes the synthesis of the prenylated FMN cofactor (prenyl-FMN) for 4-hydroxy-3-polyprenylbenzoic acid decarboxylase UbiD. The prenyltransferase is metal-independent and links a dimethylallyl moiety from dimethylallyl monophosphate (DMAP) to the flavin N5 and C6 atoms of FMN.</text>
</comment>
<name>A0A099D794_9ACTN</name>
<feature type="binding site" evidence="7">
    <location>
        <begin position="87"/>
        <end position="90"/>
    </location>
    <ligand>
        <name>FMN</name>
        <dbReference type="ChEBI" id="CHEBI:58210"/>
    </ligand>
</feature>
<evidence type="ECO:0000313" key="10">
    <source>
        <dbReference type="EMBL" id="KGI81260.1"/>
    </source>
</evidence>
<evidence type="ECO:0000256" key="1">
    <source>
        <dbReference type="ARBA" id="ARBA00022602"/>
    </source>
</evidence>
<proteinExistence type="inferred from homology"/>
<keyword evidence="3 7" id="KW-0288">FMN</keyword>
<dbReference type="PANTHER" id="PTHR43374">
    <property type="entry name" value="FLAVIN PRENYLTRANSFERASE"/>
    <property type="match status" value="1"/>
</dbReference>
<dbReference type="NCBIfam" id="TIGR00421">
    <property type="entry name" value="ubiX_pad"/>
    <property type="match status" value="1"/>
</dbReference>
<evidence type="ECO:0000256" key="2">
    <source>
        <dbReference type="ARBA" id="ARBA00022630"/>
    </source>
</evidence>
<dbReference type="eggNOG" id="COG0163">
    <property type="taxonomic scope" value="Bacteria"/>
</dbReference>
<feature type="binding site" evidence="7">
    <location>
        <position position="168"/>
    </location>
    <ligand>
        <name>dimethylallyl phosphate</name>
        <dbReference type="ChEBI" id="CHEBI:88052"/>
    </ligand>
</feature>
<dbReference type="NCBIfam" id="NF004685">
    <property type="entry name" value="PRK06029.1"/>
    <property type="match status" value="1"/>
</dbReference>
<feature type="binding site" evidence="7">
    <location>
        <position position="152"/>
    </location>
    <ligand>
        <name>dimethylallyl phosphate</name>
        <dbReference type="ChEBI" id="CHEBI:88052"/>
    </ligand>
</feature>
<protein>
    <recommendedName>
        <fullName evidence="7">Flavin prenyltransferase UbiX</fullName>
        <ecNumber evidence="7">2.5.1.129</ecNumber>
    </recommendedName>
</protein>
<evidence type="ECO:0000256" key="7">
    <source>
        <dbReference type="HAMAP-Rule" id="MF_01984"/>
    </source>
</evidence>
<feature type="binding site" evidence="7">
    <location>
        <begin position="10"/>
        <end position="12"/>
    </location>
    <ligand>
        <name>FMN</name>
        <dbReference type="ChEBI" id="CHEBI:58210"/>
    </ligand>
</feature>
<comment type="caution">
    <text evidence="7">Lacks conserved residue(s) required for the propagation of feature annotation.</text>
</comment>